<proteinExistence type="predicted"/>
<dbReference type="GO" id="GO:0016787">
    <property type="term" value="F:hydrolase activity"/>
    <property type="evidence" value="ECO:0007669"/>
    <property type="project" value="UniProtKB-KW"/>
</dbReference>
<dbReference type="PANTHER" id="PTHR43798">
    <property type="entry name" value="MONOACYLGLYCEROL LIPASE"/>
    <property type="match status" value="1"/>
</dbReference>
<dbReference type="InterPro" id="IPR000073">
    <property type="entry name" value="AB_hydrolase_1"/>
</dbReference>
<dbReference type="InterPro" id="IPR029058">
    <property type="entry name" value="AB_hydrolase_fold"/>
</dbReference>
<keyword evidence="5" id="KW-1185">Reference proteome</keyword>
<reference evidence="5" key="1">
    <citation type="journal article" date="2019" name="Int. J. Syst. Evol. Microbiol.">
        <title>The Global Catalogue of Microorganisms (GCM) 10K type strain sequencing project: providing services to taxonomists for standard genome sequencing and annotation.</title>
        <authorList>
            <consortium name="The Broad Institute Genomics Platform"/>
            <consortium name="The Broad Institute Genome Sequencing Center for Infectious Disease"/>
            <person name="Wu L."/>
            <person name="Ma J."/>
        </authorList>
    </citation>
    <scope>NUCLEOTIDE SEQUENCE [LARGE SCALE GENOMIC DNA]</scope>
    <source>
        <strain evidence="5">KCTC 42953</strain>
    </source>
</reference>
<name>A0ABV7JFG8_9GAMM</name>
<organism evidence="4 5">
    <name type="scientific">Marinicella sediminis</name>
    <dbReference type="NCBI Taxonomy" id="1792834"/>
    <lineage>
        <taxon>Bacteria</taxon>
        <taxon>Pseudomonadati</taxon>
        <taxon>Pseudomonadota</taxon>
        <taxon>Gammaproteobacteria</taxon>
        <taxon>Lysobacterales</taxon>
        <taxon>Marinicellaceae</taxon>
        <taxon>Marinicella</taxon>
    </lineage>
</organism>
<evidence type="ECO:0000313" key="5">
    <source>
        <dbReference type="Proteomes" id="UP001595533"/>
    </source>
</evidence>
<dbReference type="PANTHER" id="PTHR43798:SF31">
    <property type="entry name" value="AB HYDROLASE SUPERFAMILY PROTEIN YCLE"/>
    <property type="match status" value="1"/>
</dbReference>
<evidence type="ECO:0000259" key="3">
    <source>
        <dbReference type="Pfam" id="PF12697"/>
    </source>
</evidence>
<dbReference type="Pfam" id="PF12697">
    <property type="entry name" value="Abhydrolase_6"/>
    <property type="match status" value="1"/>
</dbReference>
<keyword evidence="2" id="KW-0732">Signal</keyword>
<feature type="domain" description="AB hydrolase-1" evidence="3">
    <location>
        <begin position="37"/>
        <end position="280"/>
    </location>
</feature>
<evidence type="ECO:0000313" key="4">
    <source>
        <dbReference type="EMBL" id="MFC3195847.1"/>
    </source>
</evidence>
<dbReference type="RefSeq" id="WP_077412939.1">
    <property type="nucleotide sequence ID" value="NZ_JBHRTS010000010.1"/>
</dbReference>
<keyword evidence="1 4" id="KW-0378">Hydrolase</keyword>
<feature type="chain" id="PRO_5045769832" evidence="2">
    <location>
        <begin position="21"/>
        <end position="288"/>
    </location>
</feature>
<dbReference type="EMBL" id="JBHRTS010000010">
    <property type="protein sequence ID" value="MFC3195847.1"/>
    <property type="molecule type" value="Genomic_DNA"/>
</dbReference>
<comment type="caution">
    <text evidence="4">The sequence shown here is derived from an EMBL/GenBank/DDBJ whole genome shotgun (WGS) entry which is preliminary data.</text>
</comment>
<protein>
    <submittedName>
        <fullName evidence="4">Alpha/beta fold hydrolase</fullName>
    </submittedName>
</protein>
<dbReference type="SUPFAM" id="SSF53474">
    <property type="entry name" value="alpha/beta-Hydrolases"/>
    <property type="match status" value="1"/>
</dbReference>
<evidence type="ECO:0000256" key="2">
    <source>
        <dbReference type="SAM" id="SignalP"/>
    </source>
</evidence>
<gene>
    <name evidence="4" type="ORF">ACFODZ_16450</name>
</gene>
<dbReference type="Gene3D" id="3.40.50.1820">
    <property type="entry name" value="alpha/beta hydrolase"/>
    <property type="match status" value="1"/>
</dbReference>
<sequence length="288" mass="32253">MKHRTFTLMAFLFTSLTALAGDFDFKVTVHGEGQPMLLIPGLSNAAEVWDSTVEQFKGQYEMHTVTLPGFAGQPPLQNTEGFLNQVRDQLLAYIDQHGWQQPVIVGHSLGGYVSMLMAIEQPNLFEKIIIVDAVPFIPALTMPGATEENSKAMANGMKAQMSSQSEQMRAASLDMILASMITNPEHIKLAKQWGMDSDPASVNQAMYEMMTRDIRDEIAVIQTPTLVMGSWVAYKIYGMSRERLQQSYGAQYAAMPDQRLAVTDTGKHFIMWDDPEFYFATMTDFLNQ</sequence>
<feature type="signal peptide" evidence="2">
    <location>
        <begin position="1"/>
        <end position="20"/>
    </location>
</feature>
<dbReference type="InterPro" id="IPR050266">
    <property type="entry name" value="AB_hydrolase_sf"/>
</dbReference>
<evidence type="ECO:0000256" key="1">
    <source>
        <dbReference type="ARBA" id="ARBA00022801"/>
    </source>
</evidence>
<dbReference type="Proteomes" id="UP001595533">
    <property type="component" value="Unassembled WGS sequence"/>
</dbReference>
<accession>A0ABV7JFG8</accession>